<proteinExistence type="predicted"/>
<name>A0A1M6H147_9FIRM</name>
<accession>A0A1M6H147</accession>
<keyword evidence="2" id="KW-1185">Reference proteome</keyword>
<dbReference type="STRING" id="1122184.SAMN02745176_02594"/>
<dbReference type="EMBL" id="FQZS01000018">
    <property type="protein sequence ID" value="SHJ15844.1"/>
    <property type="molecule type" value="Genomic_DNA"/>
</dbReference>
<dbReference type="Proteomes" id="UP000184442">
    <property type="component" value="Unassembled WGS sequence"/>
</dbReference>
<dbReference type="AlphaFoldDB" id="A0A1M6H147"/>
<organism evidence="1 2">
    <name type="scientific">Lutispora thermophila DSM 19022</name>
    <dbReference type="NCBI Taxonomy" id="1122184"/>
    <lineage>
        <taxon>Bacteria</taxon>
        <taxon>Bacillati</taxon>
        <taxon>Bacillota</taxon>
        <taxon>Clostridia</taxon>
        <taxon>Lutisporales</taxon>
        <taxon>Lutisporaceae</taxon>
        <taxon>Lutispora</taxon>
    </lineage>
</organism>
<reference evidence="1 2" key="1">
    <citation type="submission" date="2016-11" db="EMBL/GenBank/DDBJ databases">
        <authorList>
            <person name="Jaros S."/>
            <person name="Januszkiewicz K."/>
            <person name="Wedrychowicz H."/>
        </authorList>
    </citation>
    <scope>NUCLEOTIDE SEQUENCE [LARGE SCALE GENOMIC DNA]</scope>
    <source>
        <strain evidence="1 2">DSM 19022</strain>
    </source>
</reference>
<protein>
    <submittedName>
        <fullName evidence="1">Uncharacterized protein</fullName>
    </submittedName>
</protein>
<evidence type="ECO:0000313" key="2">
    <source>
        <dbReference type="Proteomes" id="UP000184442"/>
    </source>
</evidence>
<sequence length="187" mass="21261">MLSEYGRFGISFDKDGNMYFNDELVRYFWDGVESGNNASIVNYEYLNEDGVIDVHTIRKVEDNGDGSINPFGDLIGIVKYTQEEFAQRNLDDLKGYYNPVTYVMGDVTSEGKTFAEMFAEYKAFGIEYKELQENGRGNVYYNGQLVKKFIDENKAGGIFTYESVDGGQITVHTIYDQKGKLIGVEKQ</sequence>
<gene>
    <name evidence="1" type="ORF">SAMN02745176_02594</name>
</gene>
<evidence type="ECO:0000313" key="1">
    <source>
        <dbReference type="EMBL" id="SHJ15844.1"/>
    </source>
</evidence>